<feature type="non-terminal residue" evidence="18">
    <location>
        <position position="352"/>
    </location>
</feature>
<dbReference type="PANTHER" id="PTHR15224:SF1">
    <property type="entry name" value="NADH DEHYDROGENASE [UBIQUINONE] IRON-SULFUR PROTEIN 5"/>
    <property type="match status" value="1"/>
</dbReference>
<keyword evidence="11" id="KW-0496">Mitochondrion</keyword>
<keyword evidence="10" id="KW-0249">Electron transport</keyword>
<evidence type="ECO:0000256" key="4">
    <source>
        <dbReference type="ARBA" id="ARBA00007372"/>
    </source>
</evidence>
<evidence type="ECO:0000256" key="3">
    <source>
        <dbReference type="ARBA" id="ARBA00004637"/>
    </source>
</evidence>
<dbReference type="CDD" id="cd24141">
    <property type="entry name" value="NDUFS5-like"/>
    <property type="match status" value="1"/>
</dbReference>
<evidence type="ECO:0000256" key="10">
    <source>
        <dbReference type="ARBA" id="ARBA00022982"/>
    </source>
</evidence>
<comment type="similarity">
    <text evidence="4">Belongs to the complex I NDUFS5 subunit family.</text>
</comment>
<evidence type="ECO:0000256" key="7">
    <source>
        <dbReference type="ARBA" id="ARBA00022448"/>
    </source>
</evidence>
<keyword evidence="12" id="KW-0472">Membrane</keyword>
<keyword evidence="9" id="KW-0999">Mitochondrion inner membrane</keyword>
<keyword evidence="7" id="KW-0813">Transport</keyword>
<name>A0A0G4NG98_VERLO</name>
<accession>A0A0G4NG98</accession>
<feature type="disulfide bond" evidence="16">
    <location>
        <begin position="14"/>
        <end position="50"/>
    </location>
</feature>
<keyword evidence="8" id="KW-0679">Respiratory chain</keyword>
<organism evidence="18 19">
    <name type="scientific">Verticillium longisporum</name>
    <name type="common">Verticillium dahliae var. longisporum</name>
    <dbReference type="NCBI Taxonomy" id="100787"/>
    <lineage>
        <taxon>Eukaryota</taxon>
        <taxon>Fungi</taxon>
        <taxon>Dikarya</taxon>
        <taxon>Ascomycota</taxon>
        <taxon>Pezizomycotina</taxon>
        <taxon>Sordariomycetes</taxon>
        <taxon>Hypocreomycetidae</taxon>
        <taxon>Glomerellales</taxon>
        <taxon>Plectosphaerellaceae</taxon>
        <taxon>Verticillium</taxon>
    </lineage>
</organism>
<evidence type="ECO:0000256" key="16">
    <source>
        <dbReference type="PIRSR" id="PIRSR619342-50"/>
    </source>
</evidence>
<reference evidence="19" key="1">
    <citation type="submission" date="2015-05" db="EMBL/GenBank/DDBJ databases">
        <authorList>
            <person name="Fogelqvist Johan"/>
        </authorList>
    </citation>
    <scope>NUCLEOTIDE SEQUENCE [LARGE SCALE GENOMIC DNA]</scope>
</reference>
<evidence type="ECO:0000313" key="19">
    <source>
        <dbReference type="Proteomes" id="UP000045706"/>
    </source>
</evidence>
<feature type="disulfide bond" evidence="16">
    <location>
        <begin position="24"/>
        <end position="40"/>
    </location>
</feature>
<evidence type="ECO:0000256" key="15">
    <source>
        <dbReference type="ARBA" id="ARBA00032739"/>
    </source>
</evidence>
<dbReference type="InterPro" id="IPR019342">
    <property type="entry name" value="NADH_UbQ_OxRdtase_FeS-su5"/>
</dbReference>
<comment type="function">
    <text evidence="1">Accessory subunit of the mitochondrial membrane respiratory chain NADH dehydrogenase (Complex I), that is believed not to be involved in catalysis. Complex I functions in the transfer of electrons from NADH to the respiratory chain. The immediate electron acceptor for the enzyme is believed to be ubiquinone.</text>
</comment>
<dbReference type="GO" id="GO:0032981">
    <property type="term" value="P:mitochondrial respiratory chain complex I assembly"/>
    <property type="evidence" value="ECO:0007669"/>
    <property type="project" value="TreeGrafter"/>
</dbReference>
<gene>
    <name evidence="18" type="ORF">BN1723_006630</name>
</gene>
<protein>
    <recommendedName>
        <fullName evidence="6">NADH dehydrogenase [ubiquinone] iron-sulfur protein 5</fullName>
    </recommendedName>
    <alternativeName>
        <fullName evidence="14">Complex I-15 kDa</fullName>
    </alternativeName>
    <alternativeName>
        <fullName evidence="15">NADH-ubiquinone oxidoreductase 15 kDa subunit</fullName>
    </alternativeName>
</protein>
<comment type="subunit">
    <text evidence="5">Mammalian complex I is composed of 45 different subunits. This is a component of the iron-sulfur (IP) fragment of the enzyme.</text>
</comment>
<comment type="subcellular location">
    <subcellularLocation>
        <location evidence="3">Mitochondrion inner membrane</location>
        <topology evidence="3">Peripheral membrane protein</topology>
    </subcellularLocation>
    <subcellularLocation>
        <location evidence="2">Mitochondrion intermembrane space</location>
    </subcellularLocation>
</comment>
<evidence type="ECO:0000256" key="6">
    <source>
        <dbReference type="ARBA" id="ARBA00013482"/>
    </source>
</evidence>
<evidence type="ECO:0000256" key="12">
    <source>
        <dbReference type="ARBA" id="ARBA00023136"/>
    </source>
</evidence>
<dbReference type="PANTHER" id="PTHR15224">
    <property type="entry name" value="NADH DEHYDROGENASE [UBIQUINONE] IRON-SULFUR PROTEIN 5"/>
    <property type="match status" value="1"/>
</dbReference>
<dbReference type="EMBL" id="CVQI01034828">
    <property type="protein sequence ID" value="CRK45464.1"/>
    <property type="molecule type" value="Genomic_DNA"/>
</dbReference>
<evidence type="ECO:0000256" key="8">
    <source>
        <dbReference type="ARBA" id="ARBA00022660"/>
    </source>
</evidence>
<dbReference type="GO" id="GO:0005758">
    <property type="term" value="C:mitochondrial intermembrane space"/>
    <property type="evidence" value="ECO:0007669"/>
    <property type="project" value="UniProtKB-SubCell"/>
</dbReference>
<evidence type="ECO:0000256" key="14">
    <source>
        <dbReference type="ARBA" id="ARBA00031222"/>
    </source>
</evidence>
<proteinExistence type="inferred from homology"/>
<evidence type="ECO:0000256" key="9">
    <source>
        <dbReference type="ARBA" id="ARBA00022792"/>
    </source>
</evidence>
<dbReference type="Proteomes" id="UP000045706">
    <property type="component" value="Unassembled WGS sequence"/>
</dbReference>
<feature type="region of interest" description="Disordered" evidence="17">
    <location>
        <begin position="72"/>
        <end position="92"/>
    </location>
</feature>
<evidence type="ECO:0000313" key="18">
    <source>
        <dbReference type="EMBL" id="CRK45464.1"/>
    </source>
</evidence>
<evidence type="ECO:0000256" key="13">
    <source>
        <dbReference type="ARBA" id="ARBA00023157"/>
    </source>
</evidence>
<dbReference type="AlphaFoldDB" id="A0A0G4NG98"/>
<dbReference type="GO" id="GO:0005743">
    <property type="term" value="C:mitochondrial inner membrane"/>
    <property type="evidence" value="ECO:0007669"/>
    <property type="project" value="UniProtKB-SubCell"/>
</dbReference>
<evidence type="ECO:0000256" key="11">
    <source>
        <dbReference type="ARBA" id="ARBA00023128"/>
    </source>
</evidence>
<evidence type="ECO:0000256" key="2">
    <source>
        <dbReference type="ARBA" id="ARBA00004569"/>
    </source>
</evidence>
<evidence type="ECO:0000256" key="17">
    <source>
        <dbReference type="SAM" id="MobiDB-lite"/>
    </source>
</evidence>
<evidence type="ECO:0000256" key="1">
    <source>
        <dbReference type="ARBA" id="ARBA00003195"/>
    </source>
</evidence>
<keyword evidence="13 16" id="KW-1015">Disulfide bond</keyword>
<evidence type="ECO:0000256" key="5">
    <source>
        <dbReference type="ARBA" id="ARBA00011261"/>
    </source>
</evidence>
<sequence length="352" mass="38376">MASGFGAHGGPSRCFPFWQELLGCYVVNTTEEDGKGKAKCGAALEDYYECLHHKKEAARTRALQAAYRKAATASERDSAPSAGHIRSLGTLGGEESTKSLTEIGTSVATNGGLLEVQAFRSMGRQRQAPRPGEYRDQVDYGITCPSGGLVENPQDLAYYNWDSLKELNLIPWSERHASTDLLFYGAETDASGEVDSTTSDKNGFDFSLSPTQKAVCFDDGDALRDMAIWPKKFLDGTSHQEARASRTLDICEEILPVVAHQHSAASQDISRPVDHYLQRPLQILPPAESHSRKSSGASRALSIASSLLPYIDDYNKVENAEIQVATRVVLGSLRTNAERNTDPGGRPLRQPL</sequence>